<feature type="compositionally biased region" description="Polar residues" evidence="1">
    <location>
        <begin position="563"/>
        <end position="578"/>
    </location>
</feature>
<dbReference type="AlphaFoldDB" id="A0AAW0Z0X3"/>
<evidence type="ECO:0000313" key="3">
    <source>
        <dbReference type="EMBL" id="KAK8861454.1"/>
    </source>
</evidence>
<reference evidence="3 4" key="1">
    <citation type="journal article" date="2024" name="bioRxiv">
        <title>Comparative genomics of Cryptococcus and Kwoniella reveals pathogenesis evolution and contrasting karyotype dynamics via intercentromeric recombination or chromosome fusion.</title>
        <authorList>
            <person name="Coelho M.A."/>
            <person name="David-Palma M."/>
            <person name="Shea T."/>
            <person name="Bowers K."/>
            <person name="McGinley-Smith S."/>
            <person name="Mohammad A.W."/>
            <person name="Gnirke A."/>
            <person name="Yurkov A.M."/>
            <person name="Nowrousian M."/>
            <person name="Sun S."/>
            <person name="Cuomo C.A."/>
            <person name="Heitman J."/>
        </authorList>
    </citation>
    <scope>NUCLEOTIDE SEQUENCE [LARGE SCALE GENOMIC DNA]</scope>
    <source>
        <strain evidence="3 4">CBS 13917</strain>
    </source>
</reference>
<dbReference type="InterPro" id="IPR013889">
    <property type="entry name" value="Karyogamy_KAR9"/>
</dbReference>
<feature type="compositionally biased region" description="Polar residues" evidence="1">
    <location>
        <begin position="451"/>
        <end position="467"/>
    </location>
</feature>
<dbReference type="GO" id="GO:0005816">
    <property type="term" value="C:spindle pole body"/>
    <property type="evidence" value="ECO:0007669"/>
    <property type="project" value="TreeGrafter"/>
</dbReference>
<dbReference type="RefSeq" id="XP_066804079.1">
    <property type="nucleotide sequence ID" value="XM_066945390.1"/>
</dbReference>
<feature type="compositionally biased region" description="Low complexity" evidence="1">
    <location>
        <begin position="613"/>
        <end position="629"/>
    </location>
</feature>
<dbReference type="EMBL" id="JBCAWK010000004">
    <property type="protein sequence ID" value="KAK8861454.1"/>
    <property type="molecule type" value="Genomic_DNA"/>
</dbReference>
<comment type="caution">
    <text evidence="3">The sequence shown here is derived from an EMBL/GenBank/DDBJ whole genome shotgun (WGS) entry which is preliminary data.</text>
</comment>
<name>A0AAW0Z0X3_9TREE</name>
<feature type="compositionally biased region" description="Polar residues" evidence="1">
    <location>
        <begin position="585"/>
        <end position="595"/>
    </location>
</feature>
<dbReference type="PANTHER" id="PTHR37271:SF1">
    <property type="entry name" value="KARYOGAMY PROTEIN KAR9"/>
    <property type="match status" value="1"/>
</dbReference>
<feature type="compositionally biased region" description="Polar residues" evidence="1">
    <location>
        <begin position="520"/>
        <end position="545"/>
    </location>
</feature>
<dbReference type="Proteomes" id="UP001388673">
    <property type="component" value="Unassembled WGS sequence"/>
</dbReference>
<gene>
    <name evidence="3" type="ORF">IAR55_002273</name>
</gene>
<dbReference type="InterPro" id="IPR003108">
    <property type="entry name" value="GAR_dom"/>
</dbReference>
<evidence type="ECO:0000259" key="2">
    <source>
        <dbReference type="PROSITE" id="PS51460"/>
    </source>
</evidence>
<dbReference type="GO" id="GO:0008017">
    <property type="term" value="F:microtubule binding"/>
    <property type="evidence" value="ECO:0007669"/>
    <property type="project" value="InterPro"/>
</dbReference>
<dbReference type="GO" id="GO:0051293">
    <property type="term" value="P:establishment of spindle localization"/>
    <property type="evidence" value="ECO:0007669"/>
    <property type="project" value="TreeGrafter"/>
</dbReference>
<sequence>MGRSVSDDELASLVQHMSIDYGAEEPAKGPVVDVMTNTFETLVGEAFPTSKHDEKNMGEPLSSAMATPKGDEESISPTDTDEDTDLDGKIQALFHEVALLFDVIYEIEELRHSSLPGMDTALTPTFRMDTLIQHLTDSVQLLRPQITALRSNVSSHRGEELGDLSDGVEQLMSQWRRVEEQRRMIKEEMKEDGWLVRFRTTADQAEAMMRPLQKSSIDCSRYLEKLTQSLCPIPLVSEFEDQPSIKNLQRSAKSHQSLTKAYVPSINKILKMMDKSIADRPVQNGEALRRFGEMTQYWTRLQKQLHQLDARIRLIIQQHSQTGHLGSPGDIETLTDMVSPYASPGSRSDYFDDVLSHSPYLGKNGRGPPGSHRSSVSSSVSTSSTRSLVGRQSLTFPSAKPNQATISPENILRSDSLRNRPSIVSNSAAASTRTPSSDQTRWNGLPRSSHGHQQTPASHRTSTTSHLPRSVSPTPSSRSVTSTASKRQSRIPVYSPTNSRGVTTPTRSEFGDQRMIPGLTVSNSHSQTMLTEPSSMSRANGTSQGHLERARMGLKTPEGTRPRMSSSFSAMQPRTSMGTPILGSRTYSSGSTPHTAPTMGRPSLARAPPSSFRLTSPTPSGPRPSSRLSMKSYSNFDTTTLQPFQPSRYDLLDQEVARILAEERFDLFVGRVDPPLKKGQRSRDDEEWKGQYVFGAGDKPTSVKMLKHAGGGGPGARKETKVKCMVRVAGAWHDLGAVLRKRKADTEGN</sequence>
<feature type="compositionally biased region" description="Polar residues" evidence="1">
    <location>
        <begin position="422"/>
        <end position="442"/>
    </location>
</feature>
<protein>
    <recommendedName>
        <fullName evidence="2">GAR domain-containing protein</fullName>
    </recommendedName>
</protein>
<feature type="domain" description="GAR" evidence="2">
    <location>
        <begin position="647"/>
        <end position="746"/>
    </location>
</feature>
<dbReference type="Gene3D" id="1.20.58.60">
    <property type="match status" value="1"/>
</dbReference>
<dbReference type="GeneID" id="92179532"/>
<dbReference type="GO" id="GO:0043332">
    <property type="term" value="C:mating projection tip"/>
    <property type="evidence" value="ECO:0007669"/>
    <property type="project" value="TreeGrafter"/>
</dbReference>
<proteinExistence type="predicted"/>
<feature type="region of interest" description="Disordered" evidence="1">
    <location>
        <begin position="359"/>
        <end position="631"/>
    </location>
</feature>
<dbReference type="GO" id="GO:0030473">
    <property type="term" value="P:nuclear migration along microtubule"/>
    <property type="evidence" value="ECO:0007669"/>
    <property type="project" value="TreeGrafter"/>
</dbReference>
<accession>A0AAW0Z0X3</accession>
<feature type="compositionally biased region" description="Polar residues" evidence="1">
    <location>
        <begin position="390"/>
        <end position="408"/>
    </location>
</feature>
<evidence type="ECO:0000256" key="1">
    <source>
        <dbReference type="SAM" id="MobiDB-lite"/>
    </source>
</evidence>
<feature type="compositionally biased region" description="Low complexity" evidence="1">
    <location>
        <begin position="373"/>
        <end position="387"/>
    </location>
</feature>
<feature type="compositionally biased region" description="Polar residues" evidence="1">
    <location>
        <begin position="495"/>
        <end position="507"/>
    </location>
</feature>
<evidence type="ECO:0000313" key="4">
    <source>
        <dbReference type="Proteomes" id="UP001388673"/>
    </source>
</evidence>
<feature type="compositionally biased region" description="Low complexity" evidence="1">
    <location>
        <begin position="468"/>
        <end position="483"/>
    </location>
</feature>
<dbReference type="PROSITE" id="PS51460">
    <property type="entry name" value="GAR"/>
    <property type="match status" value="1"/>
</dbReference>
<organism evidence="3 4">
    <name type="scientific">Kwoniella newhampshirensis</name>
    <dbReference type="NCBI Taxonomy" id="1651941"/>
    <lineage>
        <taxon>Eukaryota</taxon>
        <taxon>Fungi</taxon>
        <taxon>Dikarya</taxon>
        <taxon>Basidiomycota</taxon>
        <taxon>Agaricomycotina</taxon>
        <taxon>Tremellomycetes</taxon>
        <taxon>Tremellales</taxon>
        <taxon>Cryptococcaceae</taxon>
        <taxon>Kwoniella</taxon>
    </lineage>
</organism>
<dbReference type="PANTHER" id="PTHR37271">
    <property type="entry name" value="KARYOGAMY PROTEIN KAR9"/>
    <property type="match status" value="1"/>
</dbReference>
<keyword evidence="4" id="KW-1185">Reference proteome</keyword>
<dbReference type="KEGG" id="kne:92179532"/>
<feature type="region of interest" description="Disordered" evidence="1">
    <location>
        <begin position="47"/>
        <end position="84"/>
    </location>
</feature>
<dbReference type="GO" id="GO:0005938">
    <property type="term" value="C:cell cortex"/>
    <property type="evidence" value="ECO:0007669"/>
    <property type="project" value="TreeGrafter"/>
</dbReference>